<dbReference type="GeneID" id="98296625"/>
<dbReference type="EMBL" id="MWXA01000014">
    <property type="protein sequence ID" value="OZG64845.1"/>
    <property type="molecule type" value="Genomic_DNA"/>
</dbReference>
<feature type="compositionally biased region" description="Basic and acidic residues" evidence="1">
    <location>
        <begin position="89"/>
        <end position="104"/>
    </location>
</feature>
<feature type="region of interest" description="Disordered" evidence="1">
    <location>
        <begin position="78"/>
        <end position="121"/>
    </location>
</feature>
<sequence>MASKSNGFELGNEVLKRERALAAEKLKDMKEIFVQLSKMMEAANTLHENLDRFTKTYGMNRQAIDELFGLTSPQLSLIRSAKPLPSDNAKQDEKNTTDHSDTGTESHGSPENAEAFPAQGE</sequence>
<accession>A0A261G0R6</accession>
<keyword evidence="3" id="KW-1185">Reference proteome</keyword>
<dbReference type="Proteomes" id="UP000216451">
    <property type="component" value="Unassembled WGS sequence"/>
</dbReference>
<comment type="caution">
    <text evidence="2">The sequence shown here is derived from an EMBL/GenBank/DDBJ whole genome shotgun (WGS) entry which is preliminary data.</text>
</comment>
<organism evidence="2 3">
    <name type="scientific">Bifidobacterium aquikefiri</name>
    <dbReference type="NCBI Taxonomy" id="1653207"/>
    <lineage>
        <taxon>Bacteria</taxon>
        <taxon>Bacillati</taxon>
        <taxon>Actinomycetota</taxon>
        <taxon>Actinomycetes</taxon>
        <taxon>Bifidobacteriales</taxon>
        <taxon>Bifidobacteriaceae</taxon>
        <taxon>Bifidobacterium</taxon>
    </lineage>
</organism>
<evidence type="ECO:0000313" key="2">
    <source>
        <dbReference type="EMBL" id="OZG64845.1"/>
    </source>
</evidence>
<dbReference type="RefSeq" id="WP_094695297.1">
    <property type="nucleotide sequence ID" value="NZ_MWXA01000014.1"/>
</dbReference>
<reference evidence="2 3" key="1">
    <citation type="journal article" date="2017" name="BMC Genomics">
        <title>Comparative genomic and phylogenomic analyses of the Bifidobacteriaceae family.</title>
        <authorList>
            <person name="Lugli G.A."/>
            <person name="Milani C."/>
            <person name="Turroni F."/>
            <person name="Duranti S."/>
            <person name="Mancabelli L."/>
            <person name="Mangifesta M."/>
            <person name="Ferrario C."/>
            <person name="Modesto M."/>
            <person name="Mattarelli P."/>
            <person name="Jiri K."/>
            <person name="van Sinderen D."/>
            <person name="Ventura M."/>
        </authorList>
    </citation>
    <scope>NUCLEOTIDE SEQUENCE [LARGE SCALE GENOMIC DNA]</scope>
    <source>
        <strain evidence="2 3">LMG 28769</strain>
    </source>
</reference>
<name>A0A261G0R6_9BIFI</name>
<proteinExistence type="predicted"/>
<protein>
    <submittedName>
        <fullName evidence="2">Uncharacterized protein</fullName>
    </submittedName>
</protein>
<evidence type="ECO:0000313" key="3">
    <source>
        <dbReference type="Proteomes" id="UP000216451"/>
    </source>
</evidence>
<dbReference type="AlphaFoldDB" id="A0A261G0R6"/>
<evidence type="ECO:0000256" key="1">
    <source>
        <dbReference type="SAM" id="MobiDB-lite"/>
    </source>
</evidence>
<gene>
    <name evidence="2" type="ORF">BAQU_1987</name>
</gene>